<dbReference type="PANTHER" id="PTHR12654:SF0">
    <property type="entry name" value="NON-LYSOSOMAL GLUCOSYLCERAMIDASE"/>
    <property type="match status" value="1"/>
</dbReference>
<keyword evidence="4" id="KW-0378">Hydrolase</keyword>
<dbReference type="Pfam" id="PF04685">
    <property type="entry name" value="DUF608"/>
    <property type="match status" value="1"/>
</dbReference>
<dbReference type="Proteomes" id="UP001324993">
    <property type="component" value="Chromosome"/>
</dbReference>
<reference evidence="4 5" key="1">
    <citation type="submission" date="2023-11" db="EMBL/GenBank/DDBJ databases">
        <title>Coraliomargarita sp. nov., isolated from marine algae.</title>
        <authorList>
            <person name="Lee J.K."/>
            <person name="Baek J.H."/>
            <person name="Kim J.M."/>
            <person name="Choi D.G."/>
            <person name="Jeon C.O."/>
        </authorList>
    </citation>
    <scope>NUCLEOTIDE SEQUENCE [LARGE SCALE GENOMIC DNA]</scope>
    <source>
        <strain evidence="4 5">J2-16</strain>
    </source>
</reference>
<dbReference type="Pfam" id="PF12215">
    <property type="entry name" value="Glyco_hydr_116N"/>
    <property type="match status" value="1"/>
</dbReference>
<keyword evidence="5" id="KW-1185">Reference proteome</keyword>
<dbReference type="SUPFAM" id="SSF48208">
    <property type="entry name" value="Six-hairpin glycosidases"/>
    <property type="match status" value="1"/>
</dbReference>
<feature type="signal peptide" evidence="1">
    <location>
        <begin position="1"/>
        <end position="23"/>
    </location>
</feature>
<dbReference type="InterPro" id="IPR008928">
    <property type="entry name" value="6-hairpin_glycosidase_sf"/>
</dbReference>
<dbReference type="PANTHER" id="PTHR12654">
    <property type="entry name" value="BILE ACID BETA-GLUCOSIDASE-RELATED"/>
    <property type="match status" value="1"/>
</dbReference>
<dbReference type="RefSeq" id="WP_319834131.1">
    <property type="nucleotide sequence ID" value="NZ_CP138858.1"/>
</dbReference>
<protein>
    <submittedName>
        <fullName evidence="4">GH116 family glycosyl hydrolase</fullName>
    </submittedName>
</protein>
<dbReference type="InterPro" id="IPR012341">
    <property type="entry name" value="6hp_glycosidase-like_sf"/>
</dbReference>
<organism evidence="4 5">
    <name type="scientific">Coraliomargarita algicola</name>
    <dbReference type="NCBI Taxonomy" id="3092156"/>
    <lineage>
        <taxon>Bacteria</taxon>
        <taxon>Pseudomonadati</taxon>
        <taxon>Verrucomicrobiota</taxon>
        <taxon>Opitutia</taxon>
        <taxon>Puniceicoccales</taxon>
        <taxon>Coraliomargaritaceae</taxon>
        <taxon>Coraliomargarita</taxon>
    </lineage>
</organism>
<gene>
    <name evidence="4" type="ORF">SH580_06140</name>
</gene>
<sequence length="1218" mass="133578">MKKHSLLALFTTTMIAGTFQAHADPMVCIEKVNSPSGFSHLPLPTTPVGRVTANQKVVDNSLETLVDGALAEGFGPVFNNGVKDGAYKMDLGRVQPVAAITSWSYNEGRVRGAQKLSLYGSNATSDPGWDLSKFTALGTIDTGGASTQYSAASLRAPLQQSLGSYRWIVWAPALISNRGGGENTAFQELSVELGANQRIVPAESIENVYLTLIPEDKGLDPAWVKSLFERGEKEVYSSDAAMQHIGMPVGGLFAGTVYLSGDGRLFNWDIFNKESLGILPGRMEFEGRNRPWDNGALYVAPMKPEQPFHQGFTIRANGKEVSLDAKGFKDVTFNGQYPRALVSFQGAELPVSAQLEAFSPFIPMNPDDSELPATVMHYTVKNEGAQPLDLTLAGSLENAVSFISRDYKTGQIRNRVVDQNGFVGVECSVYSYDTVVRDSPREAIPFETFDADAAQRWTGTGSAFGKSPFGDNSEGRVNTLTFEPKEGEALSGNEQRQANQRIGGLTGTLTSRPFKIERQFITASVAGAADLTKVGLYVLVDGEVVASTSGSYSNNLIPVTLDVSRFEGKMATLEIRDHEKPQTPHLRTMAGIIVDDIVFTDTPAVPRTLLEDLPDFGTMSLALLGDGEVDASTTAANQQAEATAELGESLVGEVGRSVRLAPGEEATFTFVVSWFIPNYSNVHMPREHAGHHYASRFASSTEVTAYLLENSDRLFTQTRQWVDTWYNSSLPYWFLDRTMANTSTLATMTSQRFEDGRFWGWEGVSSCAGTCSHVWQYAQAVSRLFPSLERNTRDVADFGVGFSAQGGIGHRISMGGGLVADDGQLGRILSVYREHQMTTDNTFLEHMWPRVKKGMDYIIAKDKDQDGVLDGSYQNTLDGKWYGKFSWSITQYVAGLRAAEAMANEIGDTEYAQQCKHLADQGSTAVDELFNGEYFIQDKGDKPDSFGHGDGCFIDQVFGQSWAHWVGLGHIIDVDMQRSALRSIYRYNFISDFGPYREVFRNGRVYALPGDAGLLMCTWPKGPMGKGEDHIYFYEIMSGFEWQAASHMIFEGIDAPDLLEKGLIVSRAIHDRYSAELRNPYNEIECGDHYARAMASYGAYQAMCGYQYHGPKGELSFAPRLTPEDFRAAFTTAEGWGSFAQKVSGGRQFAVIDLGYGTLELKQLSLGKVKGTQANAVSVKIGGKVIPATLNYNEGNYVVHFDTTVSLQAGQRLEVAFN</sequence>
<dbReference type="EMBL" id="CP138858">
    <property type="protein sequence ID" value="WPJ97286.1"/>
    <property type="molecule type" value="Genomic_DNA"/>
</dbReference>
<evidence type="ECO:0000256" key="1">
    <source>
        <dbReference type="SAM" id="SignalP"/>
    </source>
</evidence>
<feature type="domain" description="Glycosyl-hydrolase family 116 N-terminal" evidence="3">
    <location>
        <begin position="246"/>
        <end position="420"/>
    </location>
</feature>
<feature type="chain" id="PRO_5046448976" evidence="1">
    <location>
        <begin position="24"/>
        <end position="1218"/>
    </location>
</feature>
<keyword evidence="1" id="KW-0732">Signal</keyword>
<evidence type="ECO:0000313" key="5">
    <source>
        <dbReference type="Proteomes" id="UP001324993"/>
    </source>
</evidence>
<evidence type="ECO:0000259" key="2">
    <source>
        <dbReference type="Pfam" id="PF04685"/>
    </source>
</evidence>
<dbReference type="InterPro" id="IPR024462">
    <property type="entry name" value="GH116_N"/>
</dbReference>
<proteinExistence type="predicted"/>
<dbReference type="InterPro" id="IPR052566">
    <property type="entry name" value="Non-lysos_glucosylceramidase"/>
</dbReference>
<feature type="domain" description="Glycosyl-hydrolase family 116 catalytic region" evidence="2">
    <location>
        <begin position="822"/>
        <end position="1097"/>
    </location>
</feature>
<evidence type="ECO:0000313" key="4">
    <source>
        <dbReference type="EMBL" id="WPJ97286.1"/>
    </source>
</evidence>
<name>A0ABZ0RM35_9BACT</name>
<dbReference type="GO" id="GO:0016787">
    <property type="term" value="F:hydrolase activity"/>
    <property type="evidence" value="ECO:0007669"/>
    <property type="project" value="UniProtKB-KW"/>
</dbReference>
<evidence type="ECO:0000259" key="3">
    <source>
        <dbReference type="Pfam" id="PF12215"/>
    </source>
</evidence>
<dbReference type="InterPro" id="IPR006775">
    <property type="entry name" value="GH116_catalytic"/>
</dbReference>
<dbReference type="Gene3D" id="1.50.10.10">
    <property type="match status" value="1"/>
</dbReference>
<accession>A0ABZ0RM35</accession>